<name>A6IGL5_RAT</name>
<proteinExistence type="predicted"/>
<gene>
    <name evidence="1" type="ORF">rCG_48907</name>
</gene>
<protein>
    <submittedName>
        <fullName evidence="1">RCG48907</fullName>
    </submittedName>
</protein>
<dbReference type="Proteomes" id="UP000234681">
    <property type="component" value="Chromosome 7"/>
</dbReference>
<dbReference type="EMBL" id="CH473960">
    <property type="protein sequence ID" value="EDM16683.1"/>
    <property type="molecule type" value="Genomic_DNA"/>
</dbReference>
<organism evidence="1 2">
    <name type="scientific">Rattus norvegicus</name>
    <name type="common">Rat</name>
    <dbReference type="NCBI Taxonomy" id="10116"/>
    <lineage>
        <taxon>Eukaryota</taxon>
        <taxon>Metazoa</taxon>
        <taxon>Chordata</taxon>
        <taxon>Craniata</taxon>
        <taxon>Vertebrata</taxon>
        <taxon>Euteleostomi</taxon>
        <taxon>Mammalia</taxon>
        <taxon>Eutheria</taxon>
        <taxon>Euarchontoglires</taxon>
        <taxon>Glires</taxon>
        <taxon>Rodentia</taxon>
        <taxon>Myomorpha</taxon>
        <taxon>Muroidea</taxon>
        <taxon>Muridae</taxon>
        <taxon>Murinae</taxon>
        <taxon>Rattus</taxon>
    </lineage>
</organism>
<accession>A6IGL5</accession>
<reference evidence="1 2" key="1">
    <citation type="submission" date="2005-09" db="EMBL/GenBank/DDBJ databases">
        <authorList>
            <person name="Mural R.J."/>
            <person name="Li P.W."/>
            <person name="Adams M.D."/>
            <person name="Amanatides P.G."/>
            <person name="Baden-Tillson H."/>
            <person name="Barnstead M."/>
            <person name="Chin S.H."/>
            <person name="Dew I."/>
            <person name="Evans C.A."/>
            <person name="Ferriera S."/>
            <person name="Flanigan M."/>
            <person name="Fosler C."/>
            <person name="Glodek A."/>
            <person name="Gu Z."/>
            <person name="Holt R.A."/>
            <person name="Jennings D."/>
            <person name="Kraft C.L."/>
            <person name="Lu F."/>
            <person name="Nguyen T."/>
            <person name="Nusskern D.R."/>
            <person name="Pfannkoch C.M."/>
            <person name="Sitter C."/>
            <person name="Sutton G.G."/>
            <person name="Venter J.C."/>
            <person name="Wang Z."/>
            <person name="Woodage T."/>
            <person name="Zheng X.H."/>
            <person name="Zhong F."/>
        </authorList>
    </citation>
    <scope>NUCLEOTIDE SEQUENCE [LARGE SCALE GENOMIC DNA]</scope>
    <source>
        <strain>BN</strain>
        <strain evidence="2">Sprague-Dawley</strain>
    </source>
</reference>
<sequence>MELIFRPREFELEVLAFVLKPYYLCLLKYRSWCQRDGSVGNVFLAQS</sequence>
<dbReference type="AlphaFoldDB" id="A6IGL5"/>
<evidence type="ECO:0000313" key="1">
    <source>
        <dbReference type="EMBL" id="EDM16683.1"/>
    </source>
</evidence>
<evidence type="ECO:0000313" key="2">
    <source>
        <dbReference type="Proteomes" id="UP000234681"/>
    </source>
</evidence>